<reference evidence="4" key="1">
    <citation type="journal article" date="2010" name="Nature">
        <title>The Amphimedon queenslandica genome and the evolution of animal complexity.</title>
        <authorList>
            <person name="Srivastava M."/>
            <person name="Simakov O."/>
            <person name="Chapman J."/>
            <person name="Fahey B."/>
            <person name="Gauthier M.E."/>
            <person name="Mitros T."/>
            <person name="Richards G.S."/>
            <person name="Conaco C."/>
            <person name="Dacre M."/>
            <person name="Hellsten U."/>
            <person name="Larroux C."/>
            <person name="Putnam N.H."/>
            <person name="Stanke M."/>
            <person name="Adamska M."/>
            <person name="Darling A."/>
            <person name="Degnan S.M."/>
            <person name="Oakley T.H."/>
            <person name="Plachetzki D.C."/>
            <person name="Zhai Y."/>
            <person name="Adamski M."/>
            <person name="Calcino A."/>
            <person name="Cummins S.F."/>
            <person name="Goodstein D.M."/>
            <person name="Harris C."/>
            <person name="Jackson D.J."/>
            <person name="Leys S.P."/>
            <person name="Shu S."/>
            <person name="Woodcroft B.J."/>
            <person name="Vervoort M."/>
            <person name="Kosik K.S."/>
            <person name="Manning G."/>
            <person name="Degnan B.M."/>
            <person name="Rokhsar D.S."/>
        </authorList>
    </citation>
    <scope>NUCLEOTIDE SEQUENCE [LARGE SCALE GENOMIC DNA]</scope>
</reference>
<evidence type="ECO:0000259" key="2">
    <source>
        <dbReference type="Pfam" id="PF20231"/>
    </source>
</evidence>
<dbReference type="InterPro" id="IPR046496">
    <property type="entry name" value="DUF6589"/>
</dbReference>
<dbReference type="KEGG" id="aqu:109586394"/>
<reference evidence="3" key="2">
    <citation type="submission" date="2024-06" db="UniProtKB">
        <authorList>
            <consortium name="EnsemblMetazoa"/>
        </authorList>
    </citation>
    <scope>IDENTIFICATION</scope>
</reference>
<accession>A0AAN0JMY0</accession>
<dbReference type="GeneID" id="109586394"/>
<feature type="region of interest" description="Disordered" evidence="1">
    <location>
        <begin position="346"/>
        <end position="437"/>
    </location>
</feature>
<name>A0AAN0JMY0_AMPQE</name>
<dbReference type="RefSeq" id="XP_019858142.1">
    <property type="nucleotide sequence ID" value="XM_020002583.1"/>
</dbReference>
<dbReference type="EnsemblMetazoa" id="XM_020002583.1">
    <property type="protein sequence ID" value="XP_019858142.1"/>
    <property type="gene ID" value="LOC109586394"/>
</dbReference>
<protein>
    <recommendedName>
        <fullName evidence="2">DUF6589 domain-containing protein</fullName>
    </recommendedName>
</protein>
<organism evidence="3 4">
    <name type="scientific">Amphimedon queenslandica</name>
    <name type="common">Sponge</name>
    <dbReference type="NCBI Taxonomy" id="400682"/>
    <lineage>
        <taxon>Eukaryota</taxon>
        <taxon>Metazoa</taxon>
        <taxon>Porifera</taxon>
        <taxon>Demospongiae</taxon>
        <taxon>Heteroscleromorpha</taxon>
        <taxon>Haplosclerida</taxon>
        <taxon>Niphatidae</taxon>
        <taxon>Amphimedon</taxon>
    </lineage>
</organism>
<evidence type="ECO:0000313" key="4">
    <source>
        <dbReference type="Proteomes" id="UP000007879"/>
    </source>
</evidence>
<feature type="compositionally biased region" description="Acidic residues" evidence="1">
    <location>
        <begin position="418"/>
        <end position="437"/>
    </location>
</feature>
<dbReference type="Proteomes" id="UP000007879">
    <property type="component" value="Unassembled WGS sequence"/>
</dbReference>
<sequence>MECLGCGKLTVLGDRRVLGNSPAIFSTWKYLLLTDEGIDESHIASTIKTHIFMCKKCHKNYEKLVSLHGSIKESLSIVKSAVLGIDSGTNTTAEVSQTLNASGKRTLSHSTAAAVVPLAAKMPRTDSEAEEPRKQTVVVTVCDDERTKTSVMTPSRAADVKSSARGSWRAIVNRSMKDPLRKGYILKCVTTLLKYELKKFCSKSRPLLTGHRPQQLKNFKWISIVNNAKMYMPALLKILRECLKTKTKRENETSVIGMIISIIAKQRVPQLCLPQKVISLLLYSGHCSKKVLNRLNKPNICVSHYTTVRTLVQLGSDHDRRLRQWRDELATGMCLRSDDNCESNVDDSNFPVLEHNPFDLVTDDSDGEDENDNTLKDTSQSEAATSVTSSADERLSVQMMSESSDEGSPVPPAYSDISVDEESDIEANEADEDTDEEGHFEDVFGFKIVGDNIDKNVRPRHNREDRKTISMHYYHSYAVCDRASIYGLSDDIPNLRNTNLLSIPVNEVLPSSADDQILKHNFTVLISRILVQHLQFFADNYNDVVDRHIKHIYYKEMSGKSDVVPLGIELYNEANHDDMLAILERLDDYTPKCDDQVQSILLGGDQMSCAMARRVIADRKNSRTDSQCLKGIIPVVEDWHSKLCFLTACFKLLYKESSVSEKGTLIQLKILLGHNRVTFSQQKITNFDACDDFFKIVLSSHVVTAAMELLNMKNFEDTPANDELFPAEAWLEGTETRKDVLYRFSSQIVKRFVDVDTSFDVRESPSNNEDKVLAYSKLLMSLGMIYLEYCDGIKEGDGMRVLRCWRYMLLIFKATGRTNYSIEAFNMLAQYHFLLSNRQKHQLIWGRFINVHGLPARNIPCDLYMEHLNRVVKEALKGLGANKTEKAMVYVGKAVGALDSVHKNYDYDNCINEGSGSHRAASFSKELRKVVKVLLNEKALQLTLNRTHKSFEGIVSNPMSHIDFENLLDWMYQHLNLLIHGF</sequence>
<feature type="compositionally biased region" description="Polar residues" evidence="1">
    <location>
        <begin position="376"/>
        <end position="390"/>
    </location>
</feature>
<feature type="domain" description="DUF6589" evidence="2">
    <location>
        <begin position="508"/>
        <end position="914"/>
    </location>
</feature>
<keyword evidence="4" id="KW-1185">Reference proteome</keyword>
<proteinExistence type="predicted"/>
<evidence type="ECO:0000256" key="1">
    <source>
        <dbReference type="SAM" id="MobiDB-lite"/>
    </source>
</evidence>
<dbReference type="Pfam" id="PF20231">
    <property type="entry name" value="DUF6589"/>
    <property type="match status" value="1"/>
</dbReference>
<feature type="compositionally biased region" description="Acidic residues" evidence="1">
    <location>
        <begin position="361"/>
        <end position="372"/>
    </location>
</feature>
<evidence type="ECO:0000313" key="3">
    <source>
        <dbReference type="EnsemblMetazoa" id="XP_019858142.1"/>
    </source>
</evidence>
<dbReference type="AlphaFoldDB" id="A0AAN0JMY0"/>